<feature type="transmembrane region" description="Helical" evidence="1">
    <location>
        <begin position="204"/>
        <end position="227"/>
    </location>
</feature>
<feature type="transmembrane region" description="Helical" evidence="1">
    <location>
        <begin position="269"/>
        <end position="291"/>
    </location>
</feature>
<sequence>MTAQAPPTHAAPPPPPKPKRRRLLGIAILGGFVVVYALSLFGFVLLGESAAPLKTPDLNAADDTVVLLRVEELKTVANRLGVKVLVYPQEAMWDSRLDVLKQDTAVRMDPPNDLGDLVYPAGKSPAQVATTVEAHGDPEIWPFDSYETDTLSADVLVGSGDDRKYKPARIEVAGKLEGWDVSVQRVGEGGDSVIITLQRSKAPLIFDLGICLVLFAMPTIALAVVIPMVIGKRKVVPPFGGWFAALLFAVIPIRNFLPGAPPPGAWIDQALVIWVLIALVGAMGLYMLAWYRRSD</sequence>
<keyword evidence="1" id="KW-0472">Membrane</keyword>
<keyword evidence="1" id="KW-1133">Transmembrane helix</keyword>
<protein>
    <submittedName>
        <fullName evidence="2">DUF4436 domain-containing protein</fullName>
    </submittedName>
</protein>
<keyword evidence="3" id="KW-1185">Reference proteome</keyword>
<dbReference type="PANTHER" id="PTHR37330:SF1">
    <property type="entry name" value="CONSERVED TRANSMEMBRANE PROTEIN-RELATED"/>
    <property type="match status" value="1"/>
</dbReference>
<accession>A0ABY3UUP5</accession>
<feature type="transmembrane region" description="Helical" evidence="1">
    <location>
        <begin position="239"/>
        <end position="257"/>
    </location>
</feature>
<evidence type="ECO:0000256" key="1">
    <source>
        <dbReference type="SAM" id="Phobius"/>
    </source>
</evidence>
<reference evidence="2" key="1">
    <citation type="submission" date="2022-08" db="EMBL/GenBank/DDBJ databases">
        <title>Complete genome sequence of 14 non-tuberculosis mycobacteria type-strains.</title>
        <authorList>
            <person name="Igarashi Y."/>
            <person name="Osugi A."/>
            <person name="Mitarai S."/>
        </authorList>
    </citation>
    <scope>NUCLEOTIDE SEQUENCE</scope>
    <source>
        <strain evidence="2">ATCC 51985</strain>
    </source>
</reference>
<feature type="transmembrane region" description="Helical" evidence="1">
    <location>
        <begin position="23"/>
        <end position="46"/>
    </location>
</feature>
<dbReference type="InterPro" id="IPR027948">
    <property type="entry name" value="DUF4436"/>
</dbReference>
<keyword evidence="1" id="KW-0812">Transmembrane</keyword>
<gene>
    <name evidence="2" type="ORF">MJO58_04840</name>
</gene>
<organism evidence="2 3">
    <name type="scientific">Mycobacterium lentiflavum</name>
    <dbReference type="NCBI Taxonomy" id="141349"/>
    <lineage>
        <taxon>Bacteria</taxon>
        <taxon>Bacillati</taxon>
        <taxon>Actinomycetota</taxon>
        <taxon>Actinomycetes</taxon>
        <taxon>Mycobacteriales</taxon>
        <taxon>Mycobacteriaceae</taxon>
        <taxon>Mycobacterium</taxon>
        <taxon>Mycobacterium simiae complex</taxon>
    </lineage>
</organism>
<dbReference type="Proteomes" id="UP001055171">
    <property type="component" value="Chromosome"/>
</dbReference>
<dbReference type="RefSeq" id="WP_239722152.1">
    <property type="nucleotide sequence ID" value="NZ_CP092423.2"/>
</dbReference>
<dbReference type="EMBL" id="CP092423">
    <property type="protein sequence ID" value="ULP43316.1"/>
    <property type="molecule type" value="Genomic_DNA"/>
</dbReference>
<dbReference type="Pfam" id="PF14494">
    <property type="entry name" value="DUF4436"/>
    <property type="match status" value="1"/>
</dbReference>
<proteinExistence type="predicted"/>
<evidence type="ECO:0000313" key="3">
    <source>
        <dbReference type="Proteomes" id="UP001055171"/>
    </source>
</evidence>
<dbReference type="PANTHER" id="PTHR37330">
    <property type="entry name" value="CONSERVED TRANSMEMBRANE PROTEIN-RELATED"/>
    <property type="match status" value="1"/>
</dbReference>
<evidence type="ECO:0000313" key="2">
    <source>
        <dbReference type="EMBL" id="ULP43316.1"/>
    </source>
</evidence>
<name>A0ABY3UUP5_MYCLN</name>